<dbReference type="Proteomes" id="UP000502917">
    <property type="component" value="Segment"/>
</dbReference>
<protein>
    <submittedName>
        <fullName evidence="1">Uncharacterized protein</fullName>
    </submittedName>
</protein>
<evidence type="ECO:0000313" key="2">
    <source>
        <dbReference type="Proteomes" id="UP000502917"/>
    </source>
</evidence>
<dbReference type="EMBL" id="JF974306">
    <property type="protein sequence ID" value="AGF91432.1"/>
    <property type="molecule type" value="Genomic_DNA"/>
</dbReference>
<name>M1PX47_9CAUD</name>
<organism evidence="1 2">
    <name type="scientific">Cyanophage P-SS1</name>
    <dbReference type="NCBI Taxonomy" id="889957"/>
    <lineage>
        <taxon>Viruses</taxon>
        <taxon>Duplodnaviria</taxon>
        <taxon>Heunggongvirae</taxon>
        <taxon>Uroviricota</taxon>
        <taxon>Caudoviricetes</taxon>
        <taxon>Pantevenvirales</taxon>
        <taxon>Kyanoviridae</taxon>
        <taxon>Ronodorvirus</taxon>
        <taxon>Ronodorvirus ssm4</taxon>
    </lineage>
</organism>
<gene>
    <name evidence="1" type="ORF">CPYG_00137</name>
</gene>
<sequence length="71" mass="8029">MTYPATDDTPHYDWWFDDSIPKAKYGALQCWIYNEDAQPWIQDSDLTIHNAMYTMAGLNLAILGGGSSGVW</sequence>
<reference evidence="1 2" key="1">
    <citation type="submission" date="2010-12" db="EMBL/GenBank/DDBJ databases">
        <title>The Genome Sequence of Cyanophage P-SS1.</title>
        <authorList>
            <consortium name="The Broad Institute Genome Sequencing Platform"/>
            <person name="Henn M.R."/>
            <person name="Sullivan M.S."/>
            <person name="Osburne M.S."/>
            <person name="Levin J."/>
            <person name="Malboeuf C."/>
            <person name="Casali M."/>
            <person name="Russ C."/>
            <person name="Lennon N."/>
            <person name="Chapman S.B."/>
            <person name="Erlich R."/>
            <person name="Young S.K."/>
            <person name="Yandava C."/>
            <person name="Zeng Q."/>
            <person name="Alvarado L."/>
            <person name="Anderson S."/>
            <person name="Berlin A."/>
            <person name="Chen Z."/>
            <person name="Freedman E."/>
            <person name="Gellesch M."/>
            <person name="Goldberg J."/>
            <person name="Green L."/>
            <person name="Griggs A."/>
            <person name="Gujja S."/>
            <person name="Heilman E.R."/>
            <person name="Heiman D."/>
            <person name="Hollinger A."/>
            <person name="Howarth C."/>
            <person name="Larson L."/>
            <person name="Mehta T."/>
            <person name="Pearson M."/>
            <person name="Roberts A."/>
            <person name="Ryan E."/>
            <person name="Saif S."/>
            <person name="Shea T."/>
            <person name="Shenoy N."/>
            <person name="Sisk P."/>
            <person name="Stolte C."/>
            <person name="Sykes S."/>
            <person name="White J."/>
            <person name="Yu Q."/>
            <person name="Coleman M.L."/>
            <person name="Huang K.H."/>
            <person name="Weigele P.R."/>
            <person name="DeFrancesco A.S."/>
            <person name="Kern S.E."/>
            <person name="Thompson L.R."/>
            <person name="Fu R."/>
            <person name="Hombeck B."/>
            <person name="Chisholm S.W."/>
            <person name="Haas B."/>
            <person name="Nusbaum C."/>
            <person name="Birren B."/>
        </authorList>
    </citation>
    <scope>NUCLEOTIDE SEQUENCE [LARGE SCALE GENOMIC DNA]</scope>
    <source>
        <strain evidence="1 2">P-SS1</strain>
    </source>
</reference>
<accession>M1PX47</accession>
<evidence type="ECO:0000313" key="1">
    <source>
        <dbReference type="EMBL" id="AGF91432.1"/>
    </source>
</evidence>
<proteinExistence type="predicted"/>